<evidence type="ECO:0000259" key="7">
    <source>
        <dbReference type="Pfam" id="PF00892"/>
    </source>
</evidence>
<dbReference type="InterPro" id="IPR037185">
    <property type="entry name" value="EmrE-like"/>
</dbReference>
<evidence type="ECO:0000313" key="8">
    <source>
        <dbReference type="EMBL" id="KGH25892.1"/>
    </source>
</evidence>
<evidence type="ECO:0000313" key="9">
    <source>
        <dbReference type="Proteomes" id="UP000029553"/>
    </source>
</evidence>
<accession>A0A096HAL2</accession>
<dbReference type="RefSeq" id="WP_034374872.1">
    <property type="nucleotide sequence ID" value="NZ_AWOR01000078.1"/>
</dbReference>
<feature type="transmembrane region" description="Helical" evidence="6">
    <location>
        <begin position="221"/>
        <end position="241"/>
    </location>
</feature>
<feature type="transmembrane region" description="Helical" evidence="6">
    <location>
        <begin position="192"/>
        <end position="209"/>
    </location>
</feature>
<comment type="subcellular location">
    <subcellularLocation>
        <location evidence="1">Cell membrane</location>
        <topology evidence="1">Multi-pass membrane protein</topology>
    </subcellularLocation>
</comment>
<name>A0A096HAL2_COMTE</name>
<evidence type="ECO:0000256" key="2">
    <source>
        <dbReference type="ARBA" id="ARBA00022475"/>
    </source>
</evidence>
<sequence length="307" mass="33233">MNPTEAAARRATLIGLLAVLCWSCTVGLMRAVAEPLGAVGGAACLYTMAAICVAAARGRKGWRELARWRSMHPAYLWGCGLLFVVYEICLSVAVGLAHDRSQAMEIGLINYLWPSLTIVLAVLCGQQAARWWLWPGVLICLWGLARVLGGDSFSLPVMWSHVLGNPLAYGMGFAAALLWPAYSLLARRYGSGFNAVGLFVTWTAIALWLKWLMLGEPQPMLWSWLTTGQLLLVGALTALGYSCWEHGIQHGKLALLAAASYFTPVLSALMASALLQVLPGWSFWQGVALVTLGSLVCWWATRTPAPA</sequence>
<feature type="transmembrane region" description="Helical" evidence="6">
    <location>
        <begin position="131"/>
        <end position="148"/>
    </location>
</feature>
<dbReference type="NCBIfam" id="NF008676">
    <property type="entry name" value="PRK11689.1"/>
    <property type="match status" value="1"/>
</dbReference>
<feature type="transmembrane region" description="Helical" evidence="6">
    <location>
        <begin position="168"/>
        <end position="185"/>
    </location>
</feature>
<keyword evidence="4 6" id="KW-1133">Transmembrane helix</keyword>
<gene>
    <name evidence="8" type="ORF">P353_23975</name>
</gene>
<dbReference type="PANTHER" id="PTHR42920:SF24">
    <property type="entry name" value="AROMATIC AMINO ACID EXPORTER YDDG"/>
    <property type="match status" value="1"/>
</dbReference>
<evidence type="ECO:0000256" key="3">
    <source>
        <dbReference type="ARBA" id="ARBA00022692"/>
    </source>
</evidence>
<keyword evidence="3 6" id="KW-0812">Transmembrane</keyword>
<feature type="domain" description="EamA" evidence="7">
    <location>
        <begin position="169"/>
        <end position="296"/>
    </location>
</feature>
<evidence type="ECO:0000256" key="5">
    <source>
        <dbReference type="ARBA" id="ARBA00023136"/>
    </source>
</evidence>
<feature type="transmembrane region" description="Helical" evidence="6">
    <location>
        <begin position="12"/>
        <end position="32"/>
    </location>
</feature>
<feature type="transmembrane region" description="Helical" evidence="6">
    <location>
        <begin position="38"/>
        <end position="56"/>
    </location>
</feature>
<feature type="transmembrane region" description="Helical" evidence="6">
    <location>
        <begin position="76"/>
        <end position="97"/>
    </location>
</feature>
<dbReference type="AlphaFoldDB" id="A0A096HAL2"/>
<reference evidence="8 9" key="1">
    <citation type="submission" date="2013-09" db="EMBL/GenBank/DDBJ databases">
        <title>High correlation between genotypes and phenotypes of environmental bacteria Comamonas testosteroni strains.</title>
        <authorList>
            <person name="Liu L."/>
            <person name="Zhu W."/>
            <person name="Xia X."/>
            <person name="Xu B."/>
            <person name="Luo M."/>
            <person name="Wang G."/>
        </authorList>
    </citation>
    <scope>NUCLEOTIDE SEQUENCE [LARGE SCALE GENOMIC DNA]</scope>
    <source>
        <strain evidence="8 9">JL40</strain>
    </source>
</reference>
<evidence type="ECO:0000256" key="1">
    <source>
        <dbReference type="ARBA" id="ARBA00004651"/>
    </source>
</evidence>
<dbReference type="InterPro" id="IPR000620">
    <property type="entry name" value="EamA_dom"/>
</dbReference>
<evidence type="ECO:0000256" key="4">
    <source>
        <dbReference type="ARBA" id="ARBA00022989"/>
    </source>
</evidence>
<keyword evidence="2" id="KW-1003">Cell membrane</keyword>
<organism evidence="8 9">
    <name type="scientific">Comamonas testosteroni</name>
    <name type="common">Pseudomonas testosteroni</name>
    <dbReference type="NCBI Taxonomy" id="285"/>
    <lineage>
        <taxon>Bacteria</taxon>
        <taxon>Pseudomonadati</taxon>
        <taxon>Pseudomonadota</taxon>
        <taxon>Betaproteobacteria</taxon>
        <taxon>Burkholderiales</taxon>
        <taxon>Comamonadaceae</taxon>
        <taxon>Comamonas</taxon>
    </lineage>
</organism>
<feature type="transmembrane region" description="Helical" evidence="6">
    <location>
        <begin position="103"/>
        <end position="124"/>
    </location>
</feature>
<dbReference type="Pfam" id="PF00892">
    <property type="entry name" value="EamA"/>
    <property type="match status" value="1"/>
</dbReference>
<comment type="caution">
    <text evidence="8">The sequence shown here is derived from an EMBL/GenBank/DDBJ whole genome shotgun (WGS) entry which is preliminary data.</text>
</comment>
<dbReference type="SUPFAM" id="SSF103481">
    <property type="entry name" value="Multidrug resistance efflux transporter EmrE"/>
    <property type="match status" value="2"/>
</dbReference>
<keyword evidence="5 6" id="KW-0472">Membrane</keyword>
<dbReference type="EMBL" id="AWOR01000078">
    <property type="protein sequence ID" value="KGH25892.1"/>
    <property type="molecule type" value="Genomic_DNA"/>
</dbReference>
<evidence type="ECO:0000256" key="6">
    <source>
        <dbReference type="SAM" id="Phobius"/>
    </source>
</evidence>
<feature type="transmembrane region" description="Helical" evidence="6">
    <location>
        <begin position="253"/>
        <end position="275"/>
    </location>
</feature>
<feature type="transmembrane region" description="Helical" evidence="6">
    <location>
        <begin position="281"/>
        <end position="301"/>
    </location>
</feature>
<dbReference type="Proteomes" id="UP000029553">
    <property type="component" value="Unassembled WGS sequence"/>
</dbReference>
<protein>
    <submittedName>
        <fullName evidence="8">Aromatic amino acid exporter</fullName>
    </submittedName>
</protein>
<dbReference type="InterPro" id="IPR051258">
    <property type="entry name" value="Diverse_Substrate_Transporter"/>
</dbReference>
<dbReference type="PANTHER" id="PTHR42920">
    <property type="entry name" value="OS03G0707200 PROTEIN-RELATED"/>
    <property type="match status" value="1"/>
</dbReference>
<dbReference type="GO" id="GO:0005886">
    <property type="term" value="C:plasma membrane"/>
    <property type="evidence" value="ECO:0007669"/>
    <property type="project" value="UniProtKB-SubCell"/>
</dbReference>
<proteinExistence type="predicted"/>